<dbReference type="InterPro" id="IPR018484">
    <property type="entry name" value="FGGY_N"/>
</dbReference>
<evidence type="ECO:0000313" key="6">
    <source>
        <dbReference type="Proteomes" id="UP001059596"/>
    </source>
</evidence>
<dbReference type="AlphaFoldDB" id="A0A9P9YLV6"/>
<name>A0A9P9YLV6_9MUSC</name>
<keyword evidence="3" id="KW-0418">Kinase</keyword>
<evidence type="ECO:0000256" key="2">
    <source>
        <dbReference type="ARBA" id="ARBA00022679"/>
    </source>
</evidence>
<dbReference type="Gene3D" id="3.30.420.40">
    <property type="match status" value="1"/>
</dbReference>
<proteinExistence type="inferred from homology"/>
<dbReference type="InterPro" id="IPR043129">
    <property type="entry name" value="ATPase_NBD"/>
</dbReference>
<dbReference type="EMBL" id="JAMKOV010000006">
    <property type="protein sequence ID" value="KAI8039363.1"/>
    <property type="molecule type" value="Genomic_DNA"/>
</dbReference>
<dbReference type="Proteomes" id="UP001059596">
    <property type="component" value="Unassembled WGS sequence"/>
</dbReference>
<dbReference type="GO" id="GO:0006071">
    <property type="term" value="P:glycerol metabolic process"/>
    <property type="evidence" value="ECO:0007669"/>
    <property type="project" value="TreeGrafter"/>
</dbReference>
<evidence type="ECO:0000259" key="4">
    <source>
        <dbReference type="Pfam" id="PF00370"/>
    </source>
</evidence>
<evidence type="ECO:0000256" key="3">
    <source>
        <dbReference type="ARBA" id="ARBA00022777"/>
    </source>
</evidence>
<evidence type="ECO:0000313" key="5">
    <source>
        <dbReference type="EMBL" id="KAI8039363.1"/>
    </source>
</evidence>
<dbReference type="GO" id="GO:0004370">
    <property type="term" value="F:glycerol kinase activity"/>
    <property type="evidence" value="ECO:0007669"/>
    <property type="project" value="TreeGrafter"/>
</dbReference>
<gene>
    <name evidence="5" type="ORF">M5D96_008086</name>
</gene>
<dbReference type="PANTHER" id="PTHR10196">
    <property type="entry name" value="SUGAR KINASE"/>
    <property type="match status" value="1"/>
</dbReference>
<keyword evidence="2" id="KW-0808">Transferase</keyword>
<comment type="caution">
    <text evidence="5">The sequence shown here is derived from an EMBL/GenBank/DDBJ whole genome shotgun (WGS) entry which is preliminary data.</text>
</comment>
<dbReference type="GO" id="GO:0006641">
    <property type="term" value="P:triglyceride metabolic process"/>
    <property type="evidence" value="ECO:0007669"/>
    <property type="project" value="TreeGrafter"/>
</dbReference>
<sequence>MDSPTSETTSPLPPPIGPFVGAIDEGTTSARFIIFRAGTDEIVCFHQIEVESIFQKEGWCEQDPMAIMKTVNECIAGACKKLEAVGGKVEVRPISNKALSDLFQSWAIDGPLL</sequence>
<dbReference type="GO" id="GO:0005739">
    <property type="term" value="C:mitochondrion"/>
    <property type="evidence" value="ECO:0007669"/>
    <property type="project" value="TreeGrafter"/>
</dbReference>
<accession>A0A9P9YLV6</accession>
<dbReference type="GO" id="GO:0046167">
    <property type="term" value="P:glycerol-3-phosphate biosynthetic process"/>
    <property type="evidence" value="ECO:0007669"/>
    <property type="project" value="TreeGrafter"/>
</dbReference>
<keyword evidence="6" id="KW-1185">Reference proteome</keyword>
<organism evidence="5 6">
    <name type="scientific">Drosophila gunungcola</name>
    <name type="common">fruit fly</name>
    <dbReference type="NCBI Taxonomy" id="103775"/>
    <lineage>
        <taxon>Eukaryota</taxon>
        <taxon>Metazoa</taxon>
        <taxon>Ecdysozoa</taxon>
        <taxon>Arthropoda</taxon>
        <taxon>Hexapoda</taxon>
        <taxon>Insecta</taxon>
        <taxon>Pterygota</taxon>
        <taxon>Neoptera</taxon>
        <taxon>Endopterygota</taxon>
        <taxon>Diptera</taxon>
        <taxon>Brachycera</taxon>
        <taxon>Muscomorpha</taxon>
        <taxon>Ephydroidea</taxon>
        <taxon>Drosophilidae</taxon>
        <taxon>Drosophila</taxon>
        <taxon>Sophophora</taxon>
    </lineage>
</organism>
<reference evidence="5" key="1">
    <citation type="journal article" date="2023" name="Genome Biol. Evol.">
        <title>Long-read-based Genome Assembly of Drosophila gunungcola Reveals Fewer Chemosensory Genes in Flower-breeding Species.</title>
        <authorList>
            <person name="Negi A."/>
            <person name="Liao B.Y."/>
            <person name="Yeh S.D."/>
        </authorList>
    </citation>
    <scope>NUCLEOTIDE SEQUENCE</scope>
    <source>
        <strain evidence="5">Sukarami</strain>
    </source>
</reference>
<dbReference type="SUPFAM" id="SSF53067">
    <property type="entry name" value="Actin-like ATPase domain"/>
    <property type="match status" value="1"/>
</dbReference>
<dbReference type="PANTHER" id="PTHR10196:SF82">
    <property type="entry name" value="GLYCEROL KINASE"/>
    <property type="match status" value="1"/>
</dbReference>
<evidence type="ECO:0000256" key="1">
    <source>
        <dbReference type="ARBA" id="ARBA00009156"/>
    </source>
</evidence>
<feature type="domain" description="Carbohydrate kinase FGGY N-terminal" evidence="4">
    <location>
        <begin position="21"/>
        <end position="85"/>
    </location>
</feature>
<protein>
    <recommendedName>
        <fullName evidence="4">Carbohydrate kinase FGGY N-terminal domain-containing protein</fullName>
    </recommendedName>
</protein>
<comment type="similarity">
    <text evidence="1">Belongs to the FGGY kinase family.</text>
</comment>
<dbReference type="Pfam" id="PF00370">
    <property type="entry name" value="FGGY_N"/>
    <property type="match status" value="1"/>
</dbReference>